<comment type="caution">
    <text evidence="1">The sequence shown here is derived from an EMBL/GenBank/DDBJ whole genome shotgun (WGS) entry which is preliminary data.</text>
</comment>
<name>A0ABV5X0X6_9MICO</name>
<protein>
    <submittedName>
        <fullName evidence="1">Uncharacterized protein</fullName>
    </submittedName>
</protein>
<gene>
    <name evidence="1" type="ORF">ACFFN1_06750</name>
</gene>
<proteinExistence type="predicted"/>
<accession>A0ABV5X0X6</accession>
<reference evidence="1 2" key="1">
    <citation type="submission" date="2024-09" db="EMBL/GenBank/DDBJ databases">
        <authorList>
            <person name="Sun Q."/>
            <person name="Mori K."/>
        </authorList>
    </citation>
    <scope>NUCLEOTIDE SEQUENCE [LARGE SCALE GENOMIC DNA]</scope>
    <source>
        <strain evidence="1 2">JCM 11683</strain>
    </source>
</reference>
<sequence length="113" mass="11753">MTTWHAHMAFTTDSPFSHDAALDLLSELTEHAAAVAPRVDATGGDISFTIEADAISAAFDTAMATVTEAVAAIDGFPAPVITTAQGPLMTKAAVERWLENRNTRPGRPATGGS</sequence>
<keyword evidence="2" id="KW-1185">Reference proteome</keyword>
<evidence type="ECO:0000313" key="1">
    <source>
        <dbReference type="EMBL" id="MFB9776100.1"/>
    </source>
</evidence>
<dbReference type="Proteomes" id="UP001589707">
    <property type="component" value="Unassembled WGS sequence"/>
</dbReference>
<organism evidence="1 2">
    <name type="scientific">Brevibacterium otitidis</name>
    <dbReference type="NCBI Taxonomy" id="53364"/>
    <lineage>
        <taxon>Bacteria</taxon>
        <taxon>Bacillati</taxon>
        <taxon>Actinomycetota</taxon>
        <taxon>Actinomycetes</taxon>
        <taxon>Micrococcales</taxon>
        <taxon>Brevibacteriaceae</taxon>
        <taxon>Brevibacterium</taxon>
    </lineage>
</organism>
<evidence type="ECO:0000313" key="2">
    <source>
        <dbReference type="Proteomes" id="UP001589707"/>
    </source>
</evidence>
<dbReference type="RefSeq" id="WP_376839769.1">
    <property type="nucleotide sequence ID" value="NZ_JBHMAU010000046.1"/>
</dbReference>
<dbReference type="EMBL" id="JBHMAU010000046">
    <property type="protein sequence ID" value="MFB9776100.1"/>
    <property type="molecule type" value="Genomic_DNA"/>
</dbReference>